<dbReference type="EMBL" id="FQNF01000055">
    <property type="protein sequence ID" value="SGZ40582.1"/>
    <property type="molecule type" value="Genomic_DNA"/>
</dbReference>
<organism evidence="2 3">
    <name type="scientific">Hanseniaspora guilliermondii</name>
    <dbReference type="NCBI Taxonomy" id="56406"/>
    <lineage>
        <taxon>Eukaryota</taxon>
        <taxon>Fungi</taxon>
        <taxon>Dikarya</taxon>
        <taxon>Ascomycota</taxon>
        <taxon>Saccharomycotina</taxon>
        <taxon>Saccharomycetes</taxon>
        <taxon>Saccharomycodales</taxon>
        <taxon>Saccharomycodaceae</taxon>
        <taxon>Hanseniaspora</taxon>
    </lineage>
</organism>
<dbReference type="VEuPathDB" id="FungiDB:HGUI_02782"/>
<keyword evidence="3" id="KW-1185">Reference proteome</keyword>
<reference evidence="3" key="1">
    <citation type="submission" date="2016-11" db="EMBL/GenBank/DDBJ databases">
        <authorList>
            <person name="Guldener U."/>
        </authorList>
    </citation>
    <scope>NUCLEOTIDE SEQUENCE [LARGE SCALE GENOMIC DNA]</scope>
</reference>
<feature type="compositionally biased region" description="Basic residues" evidence="1">
    <location>
        <begin position="22"/>
        <end position="31"/>
    </location>
</feature>
<protein>
    <submittedName>
        <fullName evidence="2">Uncharacterized protein</fullName>
    </submittedName>
</protein>
<dbReference type="Proteomes" id="UP000183365">
    <property type="component" value="Unassembled WGS sequence"/>
</dbReference>
<evidence type="ECO:0000313" key="3">
    <source>
        <dbReference type="Proteomes" id="UP000183365"/>
    </source>
</evidence>
<name>A0A1L0FLY7_9ASCO</name>
<dbReference type="OrthoDB" id="3973364at2759"/>
<evidence type="ECO:0000256" key="1">
    <source>
        <dbReference type="SAM" id="MobiDB-lite"/>
    </source>
</evidence>
<evidence type="ECO:0000313" key="2">
    <source>
        <dbReference type="EMBL" id="SGZ40582.1"/>
    </source>
</evidence>
<proteinExistence type="predicted"/>
<accession>A0A1L0FLY7</accession>
<dbReference type="AlphaFoldDB" id="A0A1L0FLY7"/>
<sequence>MIHSSKHKNSDSNNDSPEGSLKTKKFSRWMKKLVQPTQNEHTKQYIKPHINSRDKNFQNGKPTYIKSSGSNIIVYKDSESHEDGASDNFSVQGMFSIKPANLGKKQGLSLTRYSSNEDDTEQKHIFTKSSFVDKDISFANIDADSRYSATLSTRALSYNECQESKGDEASRFSDKNSIISDGIVSVTGQETINSSLIGIPPQSILDNGRFNNGNTSYRLPHVTSSMASQSIKNYKVFPKATSTQNSEQYSSDNHTIISLFSGVGTTTSHFNYFYDKNNEVRSDTNSESNSFVNDRFSV</sequence>
<feature type="region of interest" description="Disordered" evidence="1">
    <location>
        <begin position="1"/>
        <end position="43"/>
    </location>
</feature>
<gene>
    <name evidence="2" type="ORF">HGUI_02782</name>
</gene>